<dbReference type="OrthoDB" id="7236at2157"/>
<name>A0A0N7JCY0_9CREN</name>
<reference evidence="3 5" key="1">
    <citation type="submission" date="2015-10" db="EMBL/GenBank/DDBJ databases">
        <title>Complete genome sequence of hyperthermophilic archaeon Pyrodictium delaneyi Su06.</title>
        <authorList>
            <person name="Jung J.-H."/>
            <person name="Lin J."/>
            <person name="Holden J.F."/>
            <person name="Park C.-S."/>
        </authorList>
    </citation>
    <scope>NUCLEOTIDE SEQUENCE [LARGE SCALE GENOMIC DNA]</scope>
    <source>
        <strain evidence="3 5">Su06</strain>
    </source>
</reference>
<dbReference type="GO" id="GO:0016491">
    <property type="term" value="F:oxidoreductase activity"/>
    <property type="evidence" value="ECO:0007669"/>
    <property type="project" value="UniProtKB-KW"/>
</dbReference>
<feature type="domain" description="NADP-dependent oxidoreductase" evidence="2">
    <location>
        <begin position="16"/>
        <end position="304"/>
    </location>
</feature>
<sequence>MEYTILGKTGIKISRVGLGAWQFSEAWGLTDYRAAKAVVARAVELGINFFDTAMVYGMGMSEVFLGRALREIGVKRDHIVISTKIPGEFLNPIDIFRSVEKSLRNLGVDYIDVLLAHWPPCWHNFPTCEYARAMERLVLMGKVHYLGLSDYPVELVEAFRNCLSRIDIQILQVRYNLVERWAERTHVPYAEKYNMTVQAWSPIAKGALTGKYEPGKLEFQDVRSRDPIFHPGNYTQVWSVVQLLREIGEKYGKKPVQVALNWLITTSPVIVPIPGAKTPEQVEELADSVGWRLSYEDWRRLDEATRNLSISYSVVYVEKDVKVEEH</sequence>
<evidence type="ECO:0000313" key="4">
    <source>
        <dbReference type="EMBL" id="OWJ54100.1"/>
    </source>
</evidence>
<dbReference type="Pfam" id="PF00248">
    <property type="entry name" value="Aldo_ket_red"/>
    <property type="match status" value="1"/>
</dbReference>
<dbReference type="SUPFAM" id="SSF51430">
    <property type="entry name" value="NAD(P)-linked oxidoreductase"/>
    <property type="match status" value="1"/>
</dbReference>
<keyword evidence="1" id="KW-0560">Oxidoreductase</keyword>
<accession>A0A0N7JCY0</accession>
<dbReference type="InterPro" id="IPR023210">
    <property type="entry name" value="NADP_OxRdtase_dom"/>
</dbReference>
<dbReference type="KEGG" id="pdl:Pyrde_0599"/>
<reference evidence="4 6" key="2">
    <citation type="submission" date="2017-05" db="EMBL/GenBank/DDBJ databases">
        <title>The draft genome of the hyperthermophilic archaeon 'Pyrodictium delaneyi strain Hulk', an iron and nitrate reducer, reveals the capacity for sulfate reduction.</title>
        <authorList>
            <person name="Demey L.M."/>
            <person name="Miller C."/>
            <person name="Manzella M."/>
            <person name="Reguera G."/>
            <person name="Kashefi K."/>
        </authorList>
    </citation>
    <scope>NUCLEOTIDE SEQUENCE [LARGE SCALE GENOMIC DNA]</scope>
    <source>
        <strain evidence="4 6">Hulk</strain>
    </source>
</reference>
<dbReference type="AlphaFoldDB" id="A0A0N7JCY0"/>
<dbReference type="RefSeq" id="WP_055408093.1">
    <property type="nucleotide sequence ID" value="NZ_CP013011.1"/>
</dbReference>
<dbReference type="PATRIC" id="fig|1273541.4.peg.647"/>
<evidence type="ECO:0000259" key="2">
    <source>
        <dbReference type="Pfam" id="PF00248"/>
    </source>
</evidence>
<protein>
    <submittedName>
        <fullName evidence="3 4">Aldo/keto reductase</fullName>
    </submittedName>
</protein>
<evidence type="ECO:0000256" key="1">
    <source>
        <dbReference type="ARBA" id="ARBA00023002"/>
    </source>
</evidence>
<dbReference type="EMBL" id="NCQP01000007">
    <property type="protein sequence ID" value="OWJ54100.1"/>
    <property type="molecule type" value="Genomic_DNA"/>
</dbReference>
<dbReference type="Proteomes" id="UP000196694">
    <property type="component" value="Unassembled WGS sequence"/>
</dbReference>
<keyword evidence="6" id="KW-1185">Reference proteome</keyword>
<dbReference type="STRING" id="1273541.Pyrde_0599"/>
<dbReference type="PRINTS" id="PR00069">
    <property type="entry name" value="ALDKETRDTASE"/>
</dbReference>
<dbReference type="GeneID" id="26098934"/>
<dbReference type="Proteomes" id="UP000058613">
    <property type="component" value="Chromosome"/>
</dbReference>
<dbReference type="PANTHER" id="PTHR43364">
    <property type="entry name" value="NADH-SPECIFIC METHYLGLYOXAL REDUCTASE-RELATED"/>
    <property type="match status" value="1"/>
</dbReference>
<dbReference type="EMBL" id="CP013011">
    <property type="protein sequence ID" value="ALL00649.1"/>
    <property type="molecule type" value="Genomic_DNA"/>
</dbReference>
<proteinExistence type="predicted"/>
<evidence type="ECO:0000313" key="3">
    <source>
        <dbReference type="EMBL" id="ALL00649.1"/>
    </source>
</evidence>
<evidence type="ECO:0000313" key="5">
    <source>
        <dbReference type="Proteomes" id="UP000058613"/>
    </source>
</evidence>
<gene>
    <name evidence="4" type="ORF">Pdsh_09595</name>
    <name evidence="3" type="ORF">Pyrde_0599</name>
</gene>
<dbReference type="InterPro" id="IPR036812">
    <property type="entry name" value="NAD(P)_OxRdtase_dom_sf"/>
</dbReference>
<dbReference type="Gene3D" id="3.20.20.100">
    <property type="entry name" value="NADP-dependent oxidoreductase domain"/>
    <property type="match status" value="1"/>
</dbReference>
<dbReference type="PANTHER" id="PTHR43364:SF4">
    <property type="entry name" value="NAD(P)-LINKED OXIDOREDUCTASE SUPERFAMILY PROTEIN"/>
    <property type="match status" value="1"/>
</dbReference>
<dbReference type="InterPro" id="IPR050523">
    <property type="entry name" value="AKR_Detox_Biosynth"/>
</dbReference>
<evidence type="ECO:0000313" key="6">
    <source>
        <dbReference type="Proteomes" id="UP000196694"/>
    </source>
</evidence>
<organism evidence="3 5">
    <name type="scientific">Pyrodictium delaneyi</name>
    <dbReference type="NCBI Taxonomy" id="1273541"/>
    <lineage>
        <taxon>Archaea</taxon>
        <taxon>Thermoproteota</taxon>
        <taxon>Thermoprotei</taxon>
        <taxon>Desulfurococcales</taxon>
        <taxon>Pyrodictiaceae</taxon>
        <taxon>Pyrodictium</taxon>
    </lineage>
</organism>
<dbReference type="InterPro" id="IPR020471">
    <property type="entry name" value="AKR"/>
</dbReference>